<evidence type="ECO:0000313" key="2">
    <source>
        <dbReference type="EMBL" id="MBB3113971.1"/>
    </source>
</evidence>
<reference evidence="2 3" key="1">
    <citation type="submission" date="2020-08" db="EMBL/GenBank/DDBJ databases">
        <title>Genomic Encyclopedia of Type Strains, Phase III (KMG-III): the genomes of soil and plant-associated and newly described type strains.</title>
        <authorList>
            <person name="Whitman W."/>
        </authorList>
    </citation>
    <scope>NUCLEOTIDE SEQUENCE [LARGE SCALE GENOMIC DNA]</scope>
    <source>
        <strain evidence="2 3">CECT 5862</strain>
    </source>
</reference>
<accession>A0A7W5B4W3</accession>
<dbReference type="EMBL" id="JACHXK010000024">
    <property type="protein sequence ID" value="MBB3113971.1"/>
    <property type="molecule type" value="Genomic_DNA"/>
</dbReference>
<organism evidence="2 3">
    <name type="scientific">Paenibacillus phyllosphaerae</name>
    <dbReference type="NCBI Taxonomy" id="274593"/>
    <lineage>
        <taxon>Bacteria</taxon>
        <taxon>Bacillati</taxon>
        <taxon>Bacillota</taxon>
        <taxon>Bacilli</taxon>
        <taxon>Bacillales</taxon>
        <taxon>Paenibacillaceae</taxon>
        <taxon>Paenibacillus</taxon>
    </lineage>
</organism>
<dbReference type="Proteomes" id="UP000570361">
    <property type="component" value="Unassembled WGS sequence"/>
</dbReference>
<dbReference type="InterPro" id="IPR001119">
    <property type="entry name" value="SLH_dom"/>
</dbReference>
<evidence type="ECO:0000313" key="3">
    <source>
        <dbReference type="Proteomes" id="UP000570361"/>
    </source>
</evidence>
<proteinExistence type="predicted"/>
<dbReference type="PROSITE" id="PS51272">
    <property type="entry name" value="SLH"/>
    <property type="match status" value="1"/>
</dbReference>
<evidence type="ECO:0000259" key="1">
    <source>
        <dbReference type="PROSITE" id="PS51272"/>
    </source>
</evidence>
<dbReference type="RefSeq" id="WP_183604036.1">
    <property type="nucleotide sequence ID" value="NZ_JACHXK010000024.1"/>
</dbReference>
<name>A0A7W5B4W3_9BACL</name>
<comment type="caution">
    <text evidence="2">The sequence shown here is derived from an EMBL/GenBank/DDBJ whole genome shotgun (WGS) entry which is preliminary data.</text>
</comment>
<dbReference type="AlphaFoldDB" id="A0A7W5B4W3"/>
<feature type="domain" description="SLH" evidence="1">
    <location>
        <begin position="22"/>
        <end position="78"/>
    </location>
</feature>
<protein>
    <recommendedName>
        <fullName evidence="1">SLH domain-containing protein</fullName>
    </recommendedName>
</protein>
<gene>
    <name evidence="2" type="ORF">FHS18_006087</name>
</gene>
<keyword evidence="3" id="KW-1185">Reference proteome</keyword>
<sequence length="78" mass="8190">MPVFFVLHVVLHVVSIADVQTLAQFKDAGSISGYAKEAASLLADEGVMQGDGNHNFAPKAPANRTQAAVVLSKLLKVS</sequence>
<dbReference type="Pfam" id="PF00395">
    <property type="entry name" value="SLH"/>
    <property type="match status" value="1"/>
</dbReference>